<reference evidence="3 4" key="1">
    <citation type="journal article" date="2016" name="Mol. Biol. Evol.">
        <title>Genome-Wide Survey of Gut Fungi (Harpellales) Reveals the First Horizontally Transferred Ubiquitin Gene from a Mosquito Host.</title>
        <authorList>
            <person name="Wang Y."/>
            <person name="White M.M."/>
            <person name="Kvist S."/>
            <person name="Moncalvo J.M."/>
        </authorList>
    </citation>
    <scope>NUCLEOTIDE SEQUENCE [LARGE SCALE GENOMIC DNA]</scope>
    <source>
        <strain evidence="3 4">ALG-7-W6</strain>
    </source>
</reference>
<evidence type="ECO:0000313" key="3">
    <source>
        <dbReference type="EMBL" id="OLY84520.1"/>
    </source>
</evidence>
<dbReference type="Gene3D" id="3.40.50.300">
    <property type="entry name" value="P-loop containing nucleotide triphosphate hydrolases"/>
    <property type="match status" value="1"/>
</dbReference>
<comment type="similarity">
    <text evidence="1">Belongs to the SIMIBI class G3E GTPase family. ArgK/MeaB subfamily.</text>
</comment>
<feature type="region of interest" description="Disordered" evidence="2">
    <location>
        <begin position="1"/>
        <end position="23"/>
    </location>
</feature>
<name>A0A1R0H5Q9_9FUNG</name>
<dbReference type="PANTHER" id="PTHR23408">
    <property type="entry name" value="METHYLMALONYL-COA MUTASE"/>
    <property type="match status" value="1"/>
</dbReference>
<dbReference type="InterPro" id="IPR005129">
    <property type="entry name" value="GTPase_ArgK"/>
</dbReference>
<dbReference type="GO" id="GO:0005737">
    <property type="term" value="C:cytoplasm"/>
    <property type="evidence" value="ECO:0007669"/>
    <property type="project" value="TreeGrafter"/>
</dbReference>
<dbReference type="EMBL" id="LSSL01000471">
    <property type="protein sequence ID" value="OLY84520.1"/>
    <property type="molecule type" value="Genomic_DNA"/>
</dbReference>
<dbReference type="Pfam" id="PF03308">
    <property type="entry name" value="MeaB"/>
    <property type="match status" value="1"/>
</dbReference>
<dbReference type="SUPFAM" id="SSF52540">
    <property type="entry name" value="P-loop containing nucleoside triphosphate hydrolases"/>
    <property type="match status" value="1"/>
</dbReference>
<dbReference type="InterPro" id="IPR027417">
    <property type="entry name" value="P-loop_NTPase"/>
</dbReference>
<evidence type="ECO:0000256" key="2">
    <source>
        <dbReference type="SAM" id="MobiDB-lite"/>
    </source>
</evidence>
<proteinExistence type="inferred from homology"/>
<dbReference type="AlphaFoldDB" id="A0A1R0H5Q9"/>
<evidence type="ECO:0000313" key="4">
    <source>
        <dbReference type="Proteomes" id="UP000187455"/>
    </source>
</evidence>
<dbReference type="GO" id="GO:0005525">
    <property type="term" value="F:GTP binding"/>
    <property type="evidence" value="ECO:0007669"/>
    <property type="project" value="InterPro"/>
</dbReference>
<sequence length="124" mass="13176">MNFAYPGEKKRPKSRRIGFTGTPGVGKSTFIESFGKVLLDNGHKLAVLAVDPSSSRSGGSILGDKTRMPFLSTAENSYVRPSPNSGSMGGVAKNTLETAGYDTCFIETVGVGQSEFMVSQMVDM</sequence>
<dbReference type="STRING" id="133383.A0A1R0H5Q9"/>
<accession>A0A1R0H5Q9</accession>
<dbReference type="GO" id="GO:0003924">
    <property type="term" value="F:GTPase activity"/>
    <property type="evidence" value="ECO:0007669"/>
    <property type="project" value="InterPro"/>
</dbReference>
<organism evidence="3 4">
    <name type="scientific">Smittium mucronatum</name>
    <dbReference type="NCBI Taxonomy" id="133383"/>
    <lineage>
        <taxon>Eukaryota</taxon>
        <taxon>Fungi</taxon>
        <taxon>Fungi incertae sedis</taxon>
        <taxon>Zoopagomycota</taxon>
        <taxon>Kickxellomycotina</taxon>
        <taxon>Harpellomycetes</taxon>
        <taxon>Harpellales</taxon>
        <taxon>Legeriomycetaceae</taxon>
        <taxon>Smittium</taxon>
    </lineage>
</organism>
<keyword evidence="4" id="KW-1185">Reference proteome</keyword>
<protein>
    <submittedName>
        <fullName evidence="3">Methylmalonic aciduria type A protein, mitochondrial</fullName>
    </submittedName>
</protein>
<dbReference type="PANTHER" id="PTHR23408:SF3">
    <property type="entry name" value="METHYLMALONIC ACIDURIA TYPE A PROTEIN, MITOCHONDRIAL"/>
    <property type="match status" value="1"/>
</dbReference>
<dbReference type="OrthoDB" id="1476984at2759"/>
<comment type="caution">
    <text evidence="3">The sequence shown here is derived from an EMBL/GenBank/DDBJ whole genome shotgun (WGS) entry which is preliminary data.</text>
</comment>
<evidence type="ECO:0000256" key="1">
    <source>
        <dbReference type="ARBA" id="ARBA00009625"/>
    </source>
</evidence>
<dbReference type="Proteomes" id="UP000187455">
    <property type="component" value="Unassembled WGS sequence"/>
</dbReference>
<gene>
    <name evidence="3" type="ORF">AYI68_g1319</name>
</gene>